<evidence type="ECO:0000313" key="3">
    <source>
        <dbReference type="Proteomes" id="UP000292262"/>
    </source>
</evidence>
<evidence type="ECO:0000256" key="1">
    <source>
        <dbReference type="SAM" id="SignalP"/>
    </source>
</evidence>
<reference evidence="2 3" key="1">
    <citation type="submission" date="2019-02" db="EMBL/GenBank/DDBJ databases">
        <title>Genomic Encyclopedia of Type Strains, Phase IV (KMG-IV): sequencing the most valuable type-strain genomes for metagenomic binning, comparative biology and taxonomic classification.</title>
        <authorList>
            <person name="Goeker M."/>
        </authorList>
    </citation>
    <scope>NUCLEOTIDE SEQUENCE [LARGE SCALE GENOMIC DNA]</scope>
    <source>
        <strain evidence="2 3">DSM 17196</strain>
    </source>
</reference>
<keyword evidence="3" id="KW-1185">Reference proteome</keyword>
<name>A0A4Q7PGM2_9FLAO</name>
<keyword evidence="1" id="KW-0732">Signal</keyword>
<feature type="chain" id="PRO_5020344097" description="Type 1 periplasmic binding fold superfamily protein" evidence="1">
    <location>
        <begin position="21"/>
        <end position="179"/>
    </location>
</feature>
<proteinExistence type="predicted"/>
<feature type="signal peptide" evidence="1">
    <location>
        <begin position="1"/>
        <end position="20"/>
    </location>
</feature>
<dbReference type="OrthoDB" id="713689at2"/>
<dbReference type="RefSeq" id="WP_130285354.1">
    <property type="nucleotide sequence ID" value="NZ_SGXE01000001.1"/>
</dbReference>
<evidence type="ECO:0000313" key="2">
    <source>
        <dbReference type="EMBL" id="RZS99525.1"/>
    </source>
</evidence>
<dbReference type="AlphaFoldDB" id="A0A4Q7PGM2"/>
<organism evidence="2 3">
    <name type="scientific">Aquimarina brevivitae</name>
    <dbReference type="NCBI Taxonomy" id="323412"/>
    <lineage>
        <taxon>Bacteria</taxon>
        <taxon>Pseudomonadati</taxon>
        <taxon>Bacteroidota</taxon>
        <taxon>Flavobacteriia</taxon>
        <taxon>Flavobacteriales</taxon>
        <taxon>Flavobacteriaceae</taxon>
        <taxon>Aquimarina</taxon>
    </lineage>
</organism>
<protein>
    <recommendedName>
        <fullName evidence="4">Type 1 periplasmic binding fold superfamily protein</fullName>
    </recommendedName>
</protein>
<evidence type="ECO:0008006" key="4">
    <source>
        <dbReference type="Google" id="ProtNLM"/>
    </source>
</evidence>
<sequence>MKNVTLKYLTILFLSITVLSCSDDDDPAVINEEETITTVKLTVTESGSTTSTEYTWTEDSQDPITLQANTTYNFTIEFLDESNPDDVEDITAEVIAEADEHYVFYENTVTGLVFQSAADDTQDSNDISINVSTDWTTGSAGTGIIRAYLIHEPTTKTGDSRADFGGETDIEVEFTTTVQ</sequence>
<accession>A0A4Q7PGM2</accession>
<dbReference type="Proteomes" id="UP000292262">
    <property type="component" value="Unassembled WGS sequence"/>
</dbReference>
<gene>
    <name evidence="2" type="ORF">EV197_0746</name>
</gene>
<dbReference type="EMBL" id="SGXE01000001">
    <property type="protein sequence ID" value="RZS99525.1"/>
    <property type="molecule type" value="Genomic_DNA"/>
</dbReference>
<dbReference type="PROSITE" id="PS51257">
    <property type="entry name" value="PROKAR_LIPOPROTEIN"/>
    <property type="match status" value="1"/>
</dbReference>
<comment type="caution">
    <text evidence="2">The sequence shown here is derived from an EMBL/GenBank/DDBJ whole genome shotgun (WGS) entry which is preliminary data.</text>
</comment>